<evidence type="ECO:0000259" key="2">
    <source>
        <dbReference type="PROSITE" id="PS50234"/>
    </source>
</evidence>
<dbReference type="Gene3D" id="3.40.50.410">
    <property type="entry name" value="von Willebrand factor, type A domain"/>
    <property type="match status" value="1"/>
</dbReference>
<dbReference type="Pfam" id="PF00092">
    <property type="entry name" value="VWA"/>
    <property type="match status" value="1"/>
</dbReference>
<reference evidence="3 4" key="1">
    <citation type="submission" date="2018-03" db="EMBL/GenBank/DDBJ databases">
        <authorList>
            <person name="Zhou J."/>
            <person name="Li X."/>
            <person name="Xue M."/>
            <person name="Yin J."/>
        </authorList>
    </citation>
    <scope>NUCLEOTIDE SEQUENCE [LARGE SCALE GENOMIC DNA]</scope>
    <source>
        <strain evidence="3 4">SYSU ZJ2214</strain>
    </source>
</reference>
<protein>
    <submittedName>
        <fullName evidence="3">Protein norD</fullName>
    </submittedName>
</protein>
<feature type="region of interest" description="Disordered" evidence="1">
    <location>
        <begin position="253"/>
        <end position="293"/>
    </location>
</feature>
<evidence type="ECO:0000313" key="4">
    <source>
        <dbReference type="Proteomes" id="UP000241895"/>
    </source>
</evidence>
<evidence type="ECO:0000313" key="3">
    <source>
        <dbReference type="EMBL" id="PTL95323.1"/>
    </source>
</evidence>
<gene>
    <name evidence="3" type="ORF">C6W88_08305</name>
</gene>
<dbReference type="Proteomes" id="UP000241895">
    <property type="component" value="Unassembled WGS sequence"/>
</dbReference>
<dbReference type="RefSeq" id="WP_108132123.1">
    <property type="nucleotide sequence ID" value="NZ_PXNS01000004.1"/>
</dbReference>
<organism evidence="3 4">
    <name type="scientific">Halomonas litopenaei</name>
    <dbReference type="NCBI Taxonomy" id="2109328"/>
    <lineage>
        <taxon>Bacteria</taxon>
        <taxon>Pseudomonadati</taxon>
        <taxon>Pseudomonadota</taxon>
        <taxon>Gammaproteobacteria</taxon>
        <taxon>Oceanospirillales</taxon>
        <taxon>Halomonadaceae</taxon>
        <taxon>Halomonas</taxon>
    </lineage>
</organism>
<dbReference type="InterPro" id="IPR051928">
    <property type="entry name" value="NorD/CobT"/>
</dbReference>
<dbReference type="SMART" id="SM00327">
    <property type="entry name" value="VWA"/>
    <property type="match status" value="1"/>
</dbReference>
<dbReference type="PANTHER" id="PTHR41248:SF1">
    <property type="entry name" value="NORD PROTEIN"/>
    <property type="match status" value="1"/>
</dbReference>
<dbReference type="PANTHER" id="PTHR41248">
    <property type="entry name" value="NORD PROTEIN"/>
    <property type="match status" value="1"/>
</dbReference>
<name>A0ABX5J0V9_9GAMM</name>
<dbReference type="PROSITE" id="PS50234">
    <property type="entry name" value="VWFA"/>
    <property type="match status" value="1"/>
</dbReference>
<dbReference type="InterPro" id="IPR002035">
    <property type="entry name" value="VWF_A"/>
</dbReference>
<keyword evidence="4" id="KW-1185">Reference proteome</keyword>
<dbReference type="InterPro" id="IPR036465">
    <property type="entry name" value="vWFA_dom_sf"/>
</dbReference>
<accession>A0ABX5J0V9</accession>
<dbReference type="CDD" id="cd01454">
    <property type="entry name" value="vWA_norD_type"/>
    <property type="match status" value="1"/>
</dbReference>
<comment type="caution">
    <text evidence="3">The sequence shown here is derived from an EMBL/GenBank/DDBJ whole genome shotgun (WGS) entry which is preliminary data.</text>
</comment>
<dbReference type="EMBL" id="PXNS01000004">
    <property type="protein sequence ID" value="PTL95323.1"/>
    <property type="molecule type" value="Genomic_DNA"/>
</dbReference>
<feature type="compositionally biased region" description="Basic and acidic residues" evidence="1">
    <location>
        <begin position="277"/>
        <end position="293"/>
    </location>
</feature>
<proteinExistence type="predicted"/>
<sequence>MREFLEVEEFVGRHWHRWASRAASYPEYPEAAVTLDEVSRSLGVLFRASGGDPGVTLDAIGKRASRHRLSLRQRLGFDEEALEVSRRDDEHLLLPQRLALLPEVELNRDLYRWLAMSLAERRPVAHRDDPLEQDLVRLAEARRSTEVTLARYPGFVRRHARLCQALLAVRPRRRGLPPQEAAVETLVRRLLGDNRSFDSEAQTQDSPEGDARQWWSWLQAADGQGRPSVRAPRGYRPFLPVPLWGEASTLECVSRSTDEDDEDEDEETAPPQAAEVEGARRKAERRYQDQAERDDPLMLNASEKMLSWAEMVNVNRHLDDEEEDAAREAADQIDEITLSRNRRRAASRLKMSLDLAPDAACGESLAAGSSVEHLYPEWNYRKSRLLPAHCRVIAEPAIEEGEPWQGDEAATRRVRRVRRQFEALRPRREWLRGQADGDELDLDALVRSRCDLAAGGQASDRLFVDARPQGRDLAVSILIDVSLSTDAWLESRRVLDVAQEALMVLGHGIAGCGDDVSIHSFTSQRRHRVWVRQLKAFDEAMGERVERRISALTPGHYTRMGPAIRHLARELGQHPRRHRLLLVLTDGKPNDTDYYEGRYAIEDTRHAVREAAREDVRVFGVTIDREASRYLGRIFGRGGYAIVPRPEHLALALPGIYRQLVAQ</sequence>
<evidence type="ECO:0000256" key="1">
    <source>
        <dbReference type="SAM" id="MobiDB-lite"/>
    </source>
</evidence>
<feature type="compositionally biased region" description="Acidic residues" evidence="1">
    <location>
        <begin position="258"/>
        <end position="268"/>
    </location>
</feature>
<dbReference type="SUPFAM" id="SSF53300">
    <property type="entry name" value="vWA-like"/>
    <property type="match status" value="1"/>
</dbReference>
<feature type="domain" description="VWFA" evidence="2">
    <location>
        <begin position="474"/>
        <end position="660"/>
    </location>
</feature>